<dbReference type="OrthoDB" id="2021138at2759"/>
<gene>
    <name evidence="3" type="ORF">X975_17803</name>
</gene>
<evidence type="ECO:0000313" key="3">
    <source>
        <dbReference type="EMBL" id="KFM75172.1"/>
    </source>
</evidence>
<dbReference type="GO" id="GO:0005737">
    <property type="term" value="C:cytoplasm"/>
    <property type="evidence" value="ECO:0007669"/>
    <property type="project" value="TreeGrafter"/>
</dbReference>
<dbReference type="SMART" id="SM00365">
    <property type="entry name" value="LRR_SD22"/>
    <property type="match status" value="6"/>
</dbReference>
<evidence type="ECO:0000256" key="2">
    <source>
        <dbReference type="ARBA" id="ARBA00022737"/>
    </source>
</evidence>
<dbReference type="SUPFAM" id="SSF52047">
    <property type="entry name" value="RNI-like"/>
    <property type="match status" value="1"/>
</dbReference>
<organism evidence="3 4">
    <name type="scientific">Stegodyphus mimosarum</name>
    <name type="common">African social velvet spider</name>
    <dbReference type="NCBI Taxonomy" id="407821"/>
    <lineage>
        <taxon>Eukaryota</taxon>
        <taxon>Metazoa</taxon>
        <taxon>Ecdysozoa</taxon>
        <taxon>Arthropoda</taxon>
        <taxon>Chelicerata</taxon>
        <taxon>Arachnida</taxon>
        <taxon>Araneae</taxon>
        <taxon>Araneomorphae</taxon>
        <taxon>Entelegynae</taxon>
        <taxon>Eresoidea</taxon>
        <taxon>Eresidae</taxon>
        <taxon>Stegodyphus</taxon>
    </lineage>
</organism>
<dbReference type="PANTHER" id="PTHR48051">
    <property type="match status" value="1"/>
</dbReference>
<proteinExistence type="predicted"/>
<sequence>MTIVCNGGNIRPTGENLIVPTEIPRMQNIQNEIKLAARELTSLPDCVRQNVQLKILDLSHNFLGRTGDGALCELSELRNLTRLNLSVNELKTISLDFCSFPFLEVLCLSGNELEYLSEGIVTLHRLRRLLCDFNHMKCLPLDWSMLISLTTLSLSNNHLEEIPTTIWTLQNLEILNLQRNRISTIGPLPEGAACRLKELRLAENRLSGSLDLSLLVNLTYLDVSHNDLEDIEVSKLSKLEYLVVSQNVLKSLNLDGAKLRSLEADENDLEVVFCKQLP</sequence>
<dbReference type="InterPro" id="IPR025875">
    <property type="entry name" value="Leu-rich_rpt_4"/>
</dbReference>
<dbReference type="AlphaFoldDB" id="A0A087UCT3"/>
<dbReference type="InterPro" id="IPR050216">
    <property type="entry name" value="LRR_domain-containing"/>
</dbReference>
<dbReference type="Gene3D" id="3.80.10.10">
    <property type="entry name" value="Ribonuclease Inhibitor"/>
    <property type="match status" value="2"/>
</dbReference>
<dbReference type="Pfam" id="PF12799">
    <property type="entry name" value="LRR_4"/>
    <property type="match status" value="1"/>
</dbReference>
<keyword evidence="2" id="KW-0677">Repeat</keyword>
<evidence type="ECO:0000313" key="4">
    <source>
        <dbReference type="Proteomes" id="UP000054359"/>
    </source>
</evidence>
<dbReference type="InterPro" id="IPR032675">
    <property type="entry name" value="LRR_dom_sf"/>
</dbReference>
<dbReference type="EMBL" id="KK119249">
    <property type="protein sequence ID" value="KFM75172.1"/>
    <property type="molecule type" value="Genomic_DNA"/>
</dbReference>
<dbReference type="OMA" id="IPRMQNI"/>
<dbReference type="InterPro" id="IPR001611">
    <property type="entry name" value="Leu-rich_rpt"/>
</dbReference>
<keyword evidence="4" id="KW-1185">Reference proteome</keyword>
<dbReference type="SMART" id="SM00369">
    <property type="entry name" value="LRR_TYP"/>
    <property type="match status" value="5"/>
</dbReference>
<dbReference type="PANTHER" id="PTHR48051:SF1">
    <property type="entry name" value="RAS SUPPRESSOR PROTEIN 1"/>
    <property type="match status" value="1"/>
</dbReference>
<dbReference type="Pfam" id="PF13516">
    <property type="entry name" value="LRR_6"/>
    <property type="match status" value="1"/>
</dbReference>
<dbReference type="PROSITE" id="PS51450">
    <property type="entry name" value="LRR"/>
    <property type="match status" value="3"/>
</dbReference>
<name>A0A087UCT3_STEMI</name>
<dbReference type="Pfam" id="PF13855">
    <property type="entry name" value="LRR_8"/>
    <property type="match status" value="1"/>
</dbReference>
<protein>
    <submittedName>
        <fullName evidence="3">Leucine-rich repeat-containing protein 1</fullName>
    </submittedName>
</protein>
<dbReference type="STRING" id="407821.A0A087UCT3"/>
<reference evidence="3 4" key="1">
    <citation type="submission" date="2013-11" db="EMBL/GenBank/DDBJ databases">
        <title>Genome sequencing of Stegodyphus mimosarum.</title>
        <authorList>
            <person name="Bechsgaard J."/>
        </authorList>
    </citation>
    <scope>NUCLEOTIDE SEQUENCE [LARGE SCALE GENOMIC DNA]</scope>
</reference>
<dbReference type="Proteomes" id="UP000054359">
    <property type="component" value="Unassembled WGS sequence"/>
</dbReference>
<feature type="non-terminal residue" evidence="3">
    <location>
        <position position="278"/>
    </location>
</feature>
<evidence type="ECO:0000256" key="1">
    <source>
        <dbReference type="ARBA" id="ARBA00022614"/>
    </source>
</evidence>
<keyword evidence="1" id="KW-0433">Leucine-rich repeat</keyword>
<dbReference type="InterPro" id="IPR003591">
    <property type="entry name" value="Leu-rich_rpt_typical-subtyp"/>
</dbReference>
<accession>A0A087UCT3</accession>